<dbReference type="OrthoDB" id="5987198at2759"/>
<evidence type="ECO:0008006" key="3">
    <source>
        <dbReference type="Google" id="ProtNLM"/>
    </source>
</evidence>
<accession>A0A9P7KH02</accession>
<keyword evidence="2" id="KW-1185">Reference proteome</keyword>
<name>A0A9P7KH02_9AGAR</name>
<dbReference type="SUPFAM" id="SSF56112">
    <property type="entry name" value="Protein kinase-like (PK-like)"/>
    <property type="match status" value="1"/>
</dbReference>
<evidence type="ECO:0000313" key="1">
    <source>
        <dbReference type="EMBL" id="KAG5652091.1"/>
    </source>
</evidence>
<protein>
    <recommendedName>
        <fullName evidence="3">Protein kinase domain-containing protein</fullName>
    </recommendedName>
</protein>
<proteinExistence type="predicted"/>
<dbReference type="Gene3D" id="1.10.510.10">
    <property type="entry name" value="Transferase(Phosphotransferase) domain 1"/>
    <property type="match status" value="1"/>
</dbReference>
<reference evidence="1" key="2">
    <citation type="submission" date="2021-10" db="EMBL/GenBank/DDBJ databases">
        <title>Phylogenomics reveals ancestral predisposition of the termite-cultivated fungus Termitomyces towards a domesticated lifestyle.</title>
        <authorList>
            <person name="Auxier B."/>
            <person name="Grum-Grzhimaylo A."/>
            <person name="Cardenas M.E."/>
            <person name="Lodge J.D."/>
            <person name="Laessoe T."/>
            <person name="Pedersen O."/>
            <person name="Smith M.E."/>
            <person name="Kuyper T.W."/>
            <person name="Franco-Molano E.A."/>
            <person name="Baroni T.J."/>
            <person name="Aanen D.K."/>
        </authorList>
    </citation>
    <scope>NUCLEOTIDE SEQUENCE</scope>
    <source>
        <strain evidence="1">D49</strain>
    </source>
</reference>
<dbReference type="InterPro" id="IPR011009">
    <property type="entry name" value="Kinase-like_dom_sf"/>
</dbReference>
<dbReference type="EMBL" id="JABCKI010000162">
    <property type="protein sequence ID" value="KAG5652091.1"/>
    <property type="molecule type" value="Genomic_DNA"/>
</dbReference>
<dbReference type="AlphaFoldDB" id="A0A9P7KH02"/>
<comment type="caution">
    <text evidence="1">The sequence shown here is derived from an EMBL/GenBank/DDBJ whole genome shotgun (WGS) entry which is preliminary data.</text>
</comment>
<organism evidence="1 2">
    <name type="scientific">Sphagnurus paluster</name>
    <dbReference type="NCBI Taxonomy" id="117069"/>
    <lineage>
        <taxon>Eukaryota</taxon>
        <taxon>Fungi</taxon>
        <taxon>Dikarya</taxon>
        <taxon>Basidiomycota</taxon>
        <taxon>Agaricomycotina</taxon>
        <taxon>Agaricomycetes</taxon>
        <taxon>Agaricomycetidae</taxon>
        <taxon>Agaricales</taxon>
        <taxon>Tricholomatineae</taxon>
        <taxon>Lyophyllaceae</taxon>
        <taxon>Sphagnurus</taxon>
    </lineage>
</organism>
<reference evidence="1" key="1">
    <citation type="submission" date="2021-02" db="EMBL/GenBank/DDBJ databases">
        <authorList>
            <person name="Nieuwenhuis M."/>
            <person name="Van De Peppel L.J.J."/>
        </authorList>
    </citation>
    <scope>NUCLEOTIDE SEQUENCE</scope>
    <source>
        <strain evidence="1">D49</strain>
    </source>
</reference>
<dbReference type="Proteomes" id="UP000717328">
    <property type="component" value="Unassembled WGS sequence"/>
</dbReference>
<evidence type="ECO:0000313" key="2">
    <source>
        <dbReference type="Proteomes" id="UP000717328"/>
    </source>
</evidence>
<gene>
    <name evidence="1" type="ORF">H0H81_006310</name>
</gene>
<sequence length="189" mass="21928">MANTLSLFDSPPHPLKPRMKLDWSGTMTKPTSRTKRPVKYYFIDFDLSRMYEPEEHRLETPPWGGDKTVPEFLIPNPEPCDPFPVDVYCLGNAIRRSFLDGYEEFFVAQTGLEFMRELITDMVKDDPKARPTMAEVVERFDKIVQGLSSWRLRSPVVRVDKRLGFFGSAAHWIKQLCYMARRLPAIPKA</sequence>